<dbReference type="EMBL" id="LAZR01005818">
    <property type="protein sequence ID" value="KKM96905.1"/>
    <property type="molecule type" value="Genomic_DNA"/>
</dbReference>
<keyword evidence="1" id="KW-0812">Transmembrane</keyword>
<accession>A0A0F9P794</accession>
<keyword evidence="1" id="KW-1133">Transmembrane helix</keyword>
<reference evidence="2" key="1">
    <citation type="journal article" date="2015" name="Nature">
        <title>Complex archaea that bridge the gap between prokaryotes and eukaryotes.</title>
        <authorList>
            <person name="Spang A."/>
            <person name="Saw J.H."/>
            <person name="Jorgensen S.L."/>
            <person name="Zaremba-Niedzwiedzka K."/>
            <person name="Martijn J."/>
            <person name="Lind A.E."/>
            <person name="van Eijk R."/>
            <person name="Schleper C."/>
            <person name="Guy L."/>
            <person name="Ettema T.J."/>
        </authorList>
    </citation>
    <scope>NUCLEOTIDE SEQUENCE</scope>
</reference>
<comment type="caution">
    <text evidence="2">The sequence shown here is derived from an EMBL/GenBank/DDBJ whole genome shotgun (WGS) entry which is preliminary data.</text>
</comment>
<feature type="transmembrane region" description="Helical" evidence="1">
    <location>
        <begin position="35"/>
        <end position="52"/>
    </location>
</feature>
<proteinExistence type="predicted"/>
<sequence length="203" mass="22562">MVCPPLTAFGRTGQRSMQKSHAGSPCKSFKSSLTSFFRFYRAVIYLSQMGYIKTLYKRFSMVRKYPLKDRRALGITAGELVLTGFFMLSLYGSLTGLPETLGILSFVVMLICTGIGDVQVPGFALGSMSLLKNCRNDIGSHQYESPMGAPTWHWVNLGAHMVISRSAAERKLSNRGDRNRPSGPRSFHYRYGAMFGTECAALF</sequence>
<name>A0A0F9P794_9ZZZZ</name>
<evidence type="ECO:0000256" key="1">
    <source>
        <dbReference type="SAM" id="Phobius"/>
    </source>
</evidence>
<protein>
    <submittedName>
        <fullName evidence="2">Uncharacterized protein</fullName>
    </submittedName>
</protein>
<evidence type="ECO:0000313" key="2">
    <source>
        <dbReference type="EMBL" id="KKM96905.1"/>
    </source>
</evidence>
<gene>
    <name evidence="2" type="ORF">LCGC14_1173460</name>
</gene>
<dbReference type="AlphaFoldDB" id="A0A0F9P794"/>
<organism evidence="2">
    <name type="scientific">marine sediment metagenome</name>
    <dbReference type="NCBI Taxonomy" id="412755"/>
    <lineage>
        <taxon>unclassified sequences</taxon>
        <taxon>metagenomes</taxon>
        <taxon>ecological metagenomes</taxon>
    </lineage>
</organism>
<keyword evidence="1" id="KW-0472">Membrane</keyword>
<feature type="transmembrane region" description="Helical" evidence="1">
    <location>
        <begin position="103"/>
        <end position="125"/>
    </location>
</feature>
<feature type="transmembrane region" description="Helical" evidence="1">
    <location>
        <begin position="72"/>
        <end position="91"/>
    </location>
</feature>